<reference evidence="1 2" key="1">
    <citation type="submission" date="2020-02" db="EMBL/GenBank/DDBJ databases">
        <title>Genome sequencing, annotation and comparative genomic analysis of Bacillus tequilensis EA-CB0015, an effective biological control agent against Pseudocercospora fijiensis in banana plants.</title>
        <authorList>
            <person name="Cuellar-Gaviria T.Z."/>
            <person name="Ju K.-S."/>
            <person name="Villegas-Escobar V."/>
        </authorList>
    </citation>
    <scope>NUCLEOTIDE SEQUENCE [LARGE SCALE GENOMIC DNA]</scope>
    <source>
        <strain evidence="1 2">EA-CB0015</strain>
    </source>
</reference>
<organism evidence="1 2">
    <name type="scientific">Bacillus tequilensis</name>
    <dbReference type="NCBI Taxonomy" id="227866"/>
    <lineage>
        <taxon>Bacteria</taxon>
        <taxon>Bacillati</taxon>
        <taxon>Bacillota</taxon>
        <taxon>Bacilli</taxon>
        <taxon>Bacillales</taxon>
        <taxon>Bacillaceae</taxon>
        <taxon>Bacillus</taxon>
    </lineage>
</organism>
<dbReference type="EMBL" id="CP048852">
    <property type="protein sequence ID" value="QIW81644.1"/>
    <property type="molecule type" value="Genomic_DNA"/>
</dbReference>
<dbReference type="KEGG" id="bteq:G4P54_18585"/>
<evidence type="ECO:0000313" key="1">
    <source>
        <dbReference type="EMBL" id="QIW81644.1"/>
    </source>
</evidence>
<dbReference type="Proteomes" id="UP000501914">
    <property type="component" value="Chromosome"/>
</dbReference>
<dbReference type="RefSeq" id="WP_167873495.1">
    <property type="nucleotide sequence ID" value="NZ_CP048852.1"/>
</dbReference>
<keyword evidence="2" id="KW-1185">Reference proteome</keyword>
<evidence type="ECO:0000313" key="2">
    <source>
        <dbReference type="Proteomes" id="UP000501914"/>
    </source>
</evidence>
<sequence>MDRDHIYQLQPLKICDGWSVVLNNLSSERRMQEKCELLILQNEKRKAFIKVLYENDQYHLIVAGLKKDKIYKEKSSDEIEHLLKELEYQIWTVGSGVLEGLQPLSQQIPNFLRLKIPAGWTVDYITLKDTDPKTLEANDDAWLFDFNQDLLQVSHKTKKLLLDVGWYPEGDPTGSYVIELIKNEDWENPLEDMMCTELKELLKQLEFIFKKEMKNKNEF</sequence>
<protein>
    <submittedName>
        <fullName evidence="1">Uncharacterized protein</fullName>
    </submittedName>
</protein>
<accession>A0A6H0WNE1</accession>
<name>A0A6H0WNE1_9BACI</name>
<proteinExistence type="predicted"/>
<dbReference type="AlphaFoldDB" id="A0A6H0WNE1"/>
<gene>
    <name evidence="1" type="ORF">G4P54_18585</name>
</gene>